<name>A0A0F9TJ32_9ZZZZ</name>
<organism evidence="2">
    <name type="scientific">marine sediment metagenome</name>
    <dbReference type="NCBI Taxonomy" id="412755"/>
    <lineage>
        <taxon>unclassified sequences</taxon>
        <taxon>metagenomes</taxon>
        <taxon>ecological metagenomes</taxon>
    </lineage>
</organism>
<protein>
    <submittedName>
        <fullName evidence="2">Uncharacterized protein</fullName>
    </submittedName>
</protein>
<feature type="compositionally biased region" description="Basic and acidic residues" evidence="1">
    <location>
        <begin position="45"/>
        <end position="55"/>
    </location>
</feature>
<evidence type="ECO:0000313" key="2">
    <source>
        <dbReference type="EMBL" id="KKN41458.1"/>
    </source>
</evidence>
<gene>
    <name evidence="2" type="ORF">LCGC14_0723290</name>
</gene>
<dbReference type="AlphaFoldDB" id="A0A0F9TJ32"/>
<accession>A0A0F9TJ32</accession>
<comment type="caution">
    <text evidence="2">The sequence shown here is derived from an EMBL/GenBank/DDBJ whole genome shotgun (WGS) entry which is preliminary data.</text>
</comment>
<evidence type="ECO:0000256" key="1">
    <source>
        <dbReference type="SAM" id="MobiDB-lite"/>
    </source>
</evidence>
<sequence length="133" mass="15591">MSPIAHVPDDLDRFSPACEPAVDASMVPFRRLALAVFDRAREDRDIAIPSKEQRPKLHRPRGRRQEEPWSFKRRLQGWVLRQRRYDARWADRESRQEEAGAFILNRDSLWHDLLADVLPGRKNGRTSGNGRQH</sequence>
<feature type="region of interest" description="Disordered" evidence="1">
    <location>
        <begin position="45"/>
        <end position="68"/>
    </location>
</feature>
<proteinExistence type="predicted"/>
<reference evidence="2" key="1">
    <citation type="journal article" date="2015" name="Nature">
        <title>Complex archaea that bridge the gap between prokaryotes and eukaryotes.</title>
        <authorList>
            <person name="Spang A."/>
            <person name="Saw J.H."/>
            <person name="Jorgensen S.L."/>
            <person name="Zaremba-Niedzwiedzka K."/>
            <person name="Martijn J."/>
            <person name="Lind A.E."/>
            <person name="van Eijk R."/>
            <person name="Schleper C."/>
            <person name="Guy L."/>
            <person name="Ettema T.J."/>
        </authorList>
    </citation>
    <scope>NUCLEOTIDE SEQUENCE</scope>
</reference>
<dbReference type="EMBL" id="LAZR01001646">
    <property type="protein sequence ID" value="KKN41458.1"/>
    <property type="molecule type" value="Genomic_DNA"/>
</dbReference>